<dbReference type="OrthoDB" id="8954335at2759"/>
<accession>A0A8T2UNA5</accession>
<dbReference type="Proteomes" id="UP000825935">
    <property type="component" value="Chromosome 6"/>
</dbReference>
<keyword evidence="2" id="KW-0150">Chloroplast</keyword>
<dbReference type="SUPFAM" id="SSF52540">
    <property type="entry name" value="P-loop containing nucleoside triphosphate hydrolases"/>
    <property type="match status" value="1"/>
</dbReference>
<keyword evidence="7" id="KW-1185">Reference proteome</keyword>
<keyword evidence="2" id="KW-0934">Plastid</keyword>
<comment type="similarity">
    <text evidence="1">Belongs to the TRAFAC class TrmE-Era-EngA-EngB-Septin-like GTPase superfamily. AIG1/Toc34/Toc159-like paraseptin GTPase family. IAN subfamily.</text>
</comment>
<organism evidence="6 7">
    <name type="scientific">Ceratopteris richardii</name>
    <name type="common">Triangle waterfern</name>
    <dbReference type="NCBI Taxonomy" id="49495"/>
    <lineage>
        <taxon>Eukaryota</taxon>
        <taxon>Viridiplantae</taxon>
        <taxon>Streptophyta</taxon>
        <taxon>Embryophyta</taxon>
        <taxon>Tracheophyta</taxon>
        <taxon>Polypodiopsida</taxon>
        <taxon>Polypodiidae</taxon>
        <taxon>Polypodiales</taxon>
        <taxon>Pteridineae</taxon>
        <taxon>Pteridaceae</taxon>
        <taxon>Parkerioideae</taxon>
        <taxon>Ceratopteris</taxon>
    </lineage>
</organism>
<keyword evidence="3" id="KW-0547">Nucleotide-binding</keyword>
<dbReference type="Pfam" id="PF04548">
    <property type="entry name" value="AIG1"/>
    <property type="match status" value="1"/>
</dbReference>
<evidence type="ECO:0000256" key="2">
    <source>
        <dbReference type="ARBA" id="ARBA00022528"/>
    </source>
</evidence>
<protein>
    <recommendedName>
        <fullName evidence="5">AIG1-type G domain-containing protein</fullName>
    </recommendedName>
</protein>
<dbReference type="PANTHER" id="PTHR10903">
    <property type="entry name" value="GTPASE, IMAP FAMILY MEMBER-RELATED"/>
    <property type="match status" value="1"/>
</dbReference>
<proteinExistence type="inferred from homology"/>
<evidence type="ECO:0000256" key="1">
    <source>
        <dbReference type="ARBA" id="ARBA00008535"/>
    </source>
</evidence>
<evidence type="ECO:0000313" key="7">
    <source>
        <dbReference type="Proteomes" id="UP000825935"/>
    </source>
</evidence>
<feature type="domain" description="AIG1-type G" evidence="5">
    <location>
        <begin position="19"/>
        <end position="229"/>
    </location>
</feature>
<dbReference type="OMA" id="MEYMIIL"/>
<gene>
    <name evidence="6" type="ORF">KP509_06G090600</name>
</gene>
<keyword evidence="4" id="KW-0342">GTP-binding</keyword>
<comment type="caution">
    <text evidence="6">The sequence shown here is derived from an EMBL/GenBank/DDBJ whole genome shotgun (WGS) entry which is preliminary data.</text>
</comment>
<dbReference type="EMBL" id="CM035411">
    <property type="protein sequence ID" value="KAH7436040.1"/>
    <property type="molecule type" value="Genomic_DNA"/>
</dbReference>
<evidence type="ECO:0000259" key="5">
    <source>
        <dbReference type="PROSITE" id="PS51720"/>
    </source>
</evidence>
<dbReference type="AlphaFoldDB" id="A0A8T2UNA5"/>
<dbReference type="GO" id="GO:0005525">
    <property type="term" value="F:GTP binding"/>
    <property type="evidence" value="ECO:0007669"/>
    <property type="project" value="UniProtKB-KW"/>
</dbReference>
<name>A0A8T2UNA5_CERRI</name>
<dbReference type="PROSITE" id="PS51720">
    <property type="entry name" value="G_AIG1"/>
    <property type="match status" value="1"/>
</dbReference>
<dbReference type="InterPro" id="IPR045058">
    <property type="entry name" value="GIMA/IAN/Toc"/>
</dbReference>
<dbReference type="FunFam" id="3.40.50.300:FF:000840">
    <property type="entry name" value="Immune-associated nucleotide-binding protein 9"/>
    <property type="match status" value="1"/>
</dbReference>
<sequence>MSSFYLTLSPYISMEAQLPSELNLVLIGRTGNGKSATGNSILGNKRLHSKRCARSVTETSERRSGTLPDGRAVNVIDTPGLFDPELPENYIAEEIVRCIELAKEGLHAVHLVLSITHRFTPEEFAAAEGLKRLFGPDIVDYTIVLFTGGDANHDDEENLDLDNYIRHEAPQGLKDLVRACHGRKVLFDNKTKDQERKTRQVSLLLGLVDQVLASNGGRPFTNELFEEAMERARKRSQREKLSIVPGLDRNELIRLKEEMERSYQEQHRTMLSMVMSHIRVLSSCMHVLSILFCNLRVPIFC</sequence>
<dbReference type="InterPro" id="IPR027417">
    <property type="entry name" value="P-loop_NTPase"/>
</dbReference>
<dbReference type="PANTHER" id="PTHR10903:SF184">
    <property type="entry name" value="GTP-BINDING PROTEIN A"/>
    <property type="match status" value="1"/>
</dbReference>
<evidence type="ECO:0000256" key="3">
    <source>
        <dbReference type="ARBA" id="ARBA00022741"/>
    </source>
</evidence>
<evidence type="ECO:0000313" key="6">
    <source>
        <dbReference type="EMBL" id="KAH7436040.1"/>
    </source>
</evidence>
<dbReference type="InterPro" id="IPR006703">
    <property type="entry name" value="G_AIG1"/>
</dbReference>
<reference evidence="6" key="1">
    <citation type="submission" date="2021-08" db="EMBL/GenBank/DDBJ databases">
        <title>WGS assembly of Ceratopteris richardii.</title>
        <authorList>
            <person name="Marchant D.B."/>
            <person name="Chen G."/>
            <person name="Jenkins J."/>
            <person name="Shu S."/>
            <person name="Leebens-Mack J."/>
            <person name="Grimwood J."/>
            <person name="Schmutz J."/>
            <person name="Soltis P."/>
            <person name="Soltis D."/>
            <person name="Chen Z.-H."/>
        </authorList>
    </citation>
    <scope>NUCLEOTIDE SEQUENCE</scope>
    <source>
        <strain evidence="6">Whitten #5841</strain>
        <tissue evidence="6">Leaf</tissue>
    </source>
</reference>
<dbReference type="Gene3D" id="3.40.50.300">
    <property type="entry name" value="P-loop containing nucleotide triphosphate hydrolases"/>
    <property type="match status" value="1"/>
</dbReference>
<evidence type="ECO:0000256" key="4">
    <source>
        <dbReference type="ARBA" id="ARBA00023134"/>
    </source>
</evidence>
<dbReference type="CDD" id="cd01852">
    <property type="entry name" value="AIG1"/>
    <property type="match status" value="1"/>
</dbReference>